<dbReference type="InterPro" id="IPR016066">
    <property type="entry name" value="A-D-PHexomutase_CS"/>
</dbReference>
<dbReference type="InterPro" id="IPR016055">
    <property type="entry name" value="A-D-PHexomutase_a/b/a-I/II/III"/>
</dbReference>
<keyword evidence="5" id="KW-0313">Glucose metabolism</keyword>
<dbReference type="Pfam" id="PF02878">
    <property type="entry name" value="PGM_PMM_I"/>
    <property type="match status" value="1"/>
</dbReference>
<feature type="domain" description="Alpha-D-phosphohexomutase alpha/beta/alpha" evidence="13">
    <location>
        <begin position="379"/>
        <end position="481"/>
    </location>
</feature>
<evidence type="ECO:0000256" key="3">
    <source>
        <dbReference type="ARBA" id="ARBA00010231"/>
    </source>
</evidence>
<keyword evidence="7" id="KW-0479">Metal-binding</keyword>
<dbReference type="EMBL" id="BPWL01000007">
    <property type="protein sequence ID" value="GJJ12432.1"/>
    <property type="molecule type" value="Genomic_DNA"/>
</dbReference>
<dbReference type="PROSITE" id="PS00710">
    <property type="entry name" value="PGM_PMM"/>
    <property type="match status" value="1"/>
</dbReference>
<dbReference type="Pfam" id="PF02879">
    <property type="entry name" value="PGM_PMM_II"/>
    <property type="match status" value="1"/>
</dbReference>
<evidence type="ECO:0000256" key="9">
    <source>
        <dbReference type="ARBA" id="ARBA00023235"/>
    </source>
</evidence>
<comment type="similarity">
    <text evidence="3">Belongs to the phosphohexose mutase family.</text>
</comment>
<evidence type="ECO:0000256" key="2">
    <source>
        <dbReference type="ARBA" id="ARBA00004496"/>
    </source>
</evidence>
<dbReference type="SUPFAM" id="SSF53738">
    <property type="entry name" value="Phosphoglucomutase, first 3 domains"/>
    <property type="match status" value="3"/>
</dbReference>
<evidence type="ECO:0000256" key="7">
    <source>
        <dbReference type="ARBA" id="ARBA00022723"/>
    </source>
</evidence>
<organism evidence="14 15">
    <name type="scientific">Clathrus columnatus</name>
    <dbReference type="NCBI Taxonomy" id="1419009"/>
    <lineage>
        <taxon>Eukaryota</taxon>
        <taxon>Fungi</taxon>
        <taxon>Dikarya</taxon>
        <taxon>Basidiomycota</taxon>
        <taxon>Agaricomycotina</taxon>
        <taxon>Agaricomycetes</taxon>
        <taxon>Phallomycetidae</taxon>
        <taxon>Phallales</taxon>
        <taxon>Clathraceae</taxon>
        <taxon>Clathrus</taxon>
    </lineage>
</organism>
<evidence type="ECO:0000313" key="15">
    <source>
        <dbReference type="Proteomes" id="UP001050691"/>
    </source>
</evidence>
<dbReference type="PANTHER" id="PTHR45745:SF1">
    <property type="entry name" value="PHOSPHOGLUCOMUTASE 2B-RELATED"/>
    <property type="match status" value="1"/>
</dbReference>
<evidence type="ECO:0000256" key="4">
    <source>
        <dbReference type="ARBA" id="ARBA00022490"/>
    </source>
</evidence>
<dbReference type="InterPro" id="IPR005845">
    <property type="entry name" value="A-D-PHexomutase_a/b/a-II"/>
</dbReference>
<accession>A0AAV5AFJ9</accession>
<dbReference type="GO" id="GO:0005737">
    <property type="term" value="C:cytoplasm"/>
    <property type="evidence" value="ECO:0007669"/>
    <property type="project" value="UniProtKB-SubCell"/>
</dbReference>
<keyword evidence="10" id="KW-0119">Carbohydrate metabolism</keyword>
<proteinExistence type="inferred from homology"/>
<comment type="subcellular location">
    <subcellularLocation>
        <location evidence="2">Cytoplasm</location>
    </subcellularLocation>
</comment>
<gene>
    <name evidence="14" type="ORF">Clacol_006674</name>
</gene>
<keyword evidence="9" id="KW-0413">Isomerase</keyword>
<comment type="caution">
    <text evidence="14">The sequence shown here is derived from an EMBL/GenBank/DDBJ whole genome shotgun (WGS) entry which is preliminary data.</text>
</comment>
<evidence type="ECO:0000256" key="8">
    <source>
        <dbReference type="ARBA" id="ARBA00022842"/>
    </source>
</evidence>
<name>A0AAV5AFJ9_9AGAM</name>
<keyword evidence="15" id="KW-1185">Reference proteome</keyword>
<comment type="cofactor">
    <cofactor evidence="1">
        <name>Mg(2+)</name>
        <dbReference type="ChEBI" id="CHEBI:18420"/>
    </cofactor>
</comment>
<keyword evidence="4" id="KW-0963">Cytoplasm</keyword>
<dbReference type="GO" id="GO:0000287">
    <property type="term" value="F:magnesium ion binding"/>
    <property type="evidence" value="ECO:0007669"/>
    <property type="project" value="InterPro"/>
</dbReference>
<evidence type="ECO:0008006" key="16">
    <source>
        <dbReference type="Google" id="ProtNLM"/>
    </source>
</evidence>
<dbReference type="GO" id="GO:0005634">
    <property type="term" value="C:nucleus"/>
    <property type="evidence" value="ECO:0007669"/>
    <property type="project" value="TreeGrafter"/>
</dbReference>
<keyword evidence="8" id="KW-0460">Magnesium</keyword>
<feature type="domain" description="Alpha-D-phosphohexomutase alpha/beta/alpha" evidence="11">
    <location>
        <begin position="42"/>
        <end position="174"/>
    </location>
</feature>
<evidence type="ECO:0000256" key="5">
    <source>
        <dbReference type="ARBA" id="ARBA00022526"/>
    </source>
</evidence>
<evidence type="ECO:0000313" key="14">
    <source>
        <dbReference type="EMBL" id="GJJ12432.1"/>
    </source>
</evidence>
<dbReference type="InterPro" id="IPR005846">
    <property type="entry name" value="A-D-PHexomutase_a/b/a-III"/>
</dbReference>
<dbReference type="PANTHER" id="PTHR45745">
    <property type="entry name" value="PHOSPHOMANNOMUTASE 45A"/>
    <property type="match status" value="1"/>
</dbReference>
<dbReference type="GO" id="GO:0006006">
    <property type="term" value="P:glucose metabolic process"/>
    <property type="evidence" value="ECO:0007669"/>
    <property type="project" value="UniProtKB-KW"/>
</dbReference>
<evidence type="ECO:0000259" key="13">
    <source>
        <dbReference type="Pfam" id="PF02880"/>
    </source>
</evidence>
<protein>
    <recommendedName>
        <fullName evidence="16">Phosphoglucomutase</fullName>
    </recommendedName>
</protein>
<reference evidence="14" key="1">
    <citation type="submission" date="2021-10" db="EMBL/GenBank/DDBJ databases">
        <title>De novo Genome Assembly of Clathrus columnatus (Basidiomycota, Fungi) Using Illumina and Nanopore Sequence Data.</title>
        <authorList>
            <person name="Ogiso-Tanaka E."/>
            <person name="Itagaki H."/>
            <person name="Hosoya T."/>
            <person name="Hosaka K."/>
        </authorList>
    </citation>
    <scope>NUCLEOTIDE SEQUENCE</scope>
    <source>
        <strain evidence="14">MO-923</strain>
    </source>
</reference>
<sequence length="633" mass="71925">MSNKSLEDLVKEWLRLDREEHTRKEIERLWASKELSELEKRLRGRMEAGFARMNSLIVIQVSQGLATYLIERIPAARSKGVVIGRDHRRNSEHWAELTQAVFLNYGFVVYSLPGFAMTPLVPFTLSKLKAAAGVMITASHNPKDDNGYKVYWENAVQIISPHDAGIAEAIANNLEPRVWGMKDNSDLSLLRQVPSEILESYFSHIVWNTSSREINSSTQLKFVNTSMHGVSHVYISKAFETVGLPLFIPVESQMMPDPEFPTVKFPNPEEKGELHFYTSMIDSKLKKVHWSVLRLVYGNEMFIDKPVRRTLLWKKGNKELANYILAQDPDADRFIAAERLQNGEWKVFSGDMLGAIFAARTLEIYVASGRPLDCFTSKEKLAMVASTVSSKMLKAIADQEGFKFVDCLTGFKYIGNTVLDLVKQGYEVPFGYEEAIGFMIGSEIRDKDGVSATIFFAELAVELEKRGMTVSQYLTSLYDQYGYFEVFHDHLNFYYVCNSPSIIDTIFTRLRNYETSGEGIYRKYPREIGGLKTTWIRDLTMGFGYDSEKSPTFLPELPLSSGQMIQFKMESSSGSEVITLTLRTSGTEPKIKYYLEGQGKILQMVKNILGQVVEELTTDWMQAAQNGLTWPEQ</sequence>
<dbReference type="Pfam" id="PF02880">
    <property type="entry name" value="PGM_PMM_III"/>
    <property type="match status" value="1"/>
</dbReference>
<evidence type="ECO:0000259" key="12">
    <source>
        <dbReference type="Pfam" id="PF02879"/>
    </source>
</evidence>
<evidence type="ECO:0000256" key="10">
    <source>
        <dbReference type="ARBA" id="ARBA00023277"/>
    </source>
</evidence>
<dbReference type="Proteomes" id="UP001050691">
    <property type="component" value="Unassembled WGS sequence"/>
</dbReference>
<dbReference type="GO" id="GO:0008973">
    <property type="term" value="F:phosphopentomutase activity"/>
    <property type="evidence" value="ECO:0007669"/>
    <property type="project" value="TreeGrafter"/>
</dbReference>
<feature type="domain" description="Alpha-D-phosphohexomutase alpha/beta/alpha" evidence="12">
    <location>
        <begin position="200"/>
        <end position="275"/>
    </location>
</feature>
<evidence type="ECO:0000256" key="1">
    <source>
        <dbReference type="ARBA" id="ARBA00001946"/>
    </source>
</evidence>
<evidence type="ECO:0000256" key="6">
    <source>
        <dbReference type="ARBA" id="ARBA00022553"/>
    </source>
</evidence>
<dbReference type="CDD" id="cd05799">
    <property type="entry name" value="PGM2"/>
    <property type="match status" value="1"/>
</dbReference>
<dbReference type="GO" id="GO:0006166">
    <property type="term" value="P:purine ribonucleoside salvage"/>
    <property type="evidence" value="ECO:0007669"/>
    <property type="project" value="TreeGrafter"/>
</dbReference>
<dbReference type="AlphaFoldDB" id="A0AAV5AFJ9"/>
<dbReference type="InterPro" id="IPR005844">
    <property type="entry name" value="A-D-PHexomutase_a/b/a-I"/>
</dbReference>
<keyword evidence="6" id="KW-0597">Phosphoprotein</keyword>
<dbReference type="FunFam" id="3.40.120.10:FF:000035">
    <property type="entry name" value="Pgm3p"/>
    <property type="match status" value="1"/>
</dbReference>
<dbReference type="Gene3D" id="3.40.120.10">
    <property type="entry name" value="Alpha-D-Glucose-1,6-Bisphosphate, subunit A, domain 3"/>
    <property type="match status" value="3"/>
</dbReference>
<evidence type="ECO:0000259" key="11">
    <source>
        <dbReference type="Pfam" id="PF02878"/>
    </source>
</evidence>